<comment type="caution">
    <text evidence="1">The sequence shown here is derived from an EMBL/GenBank/DDBJ whole genome shotgun (WGS) entry which is preliminary data.</text>
</comment>
<dbReference type="AlphaFoldDB" id="A0AAE1GFV2"/>
<organism evidence="1 2">
    <name type="scientific">Petrolisthes cinctipes</name>
    <name type="common">Flat porcelain crab</name>
    <dbReference type="NCBI Taxonomy" id="88211"/>
    <lineage>
        <taxon>Eukaryota</taxon>
        <taxon>Metazoa</taxon>
        <taxon>Ecdysozoa</taxon>
        <taxon>Arthropoda</taxon>
        <taxon>Crustacea</taxon>
        <taxon>Multicrustacea</taxon>
        <taxon>Malacostraca</taxon>
        <taxon>Eumalacostraca</taxon>
        <taxon>Eucarida</taxon>
        <taxon>Decapoda</taxon>
        <taxon>Pleocyemata</taxon>
        <taxon>Anomura</taxon>
        <taxon>Galatheoidea</taxon>
        <taxon>Porcellanidae</taxon>
        <taxon>Petrolisthes</taxon>
    </lineage>
</organism>
<keyword evidence="2" id="KW-1185">Reference proteome</keyword>
<reference evidence="1" key="1">
    <citation type="submission" date="2023-10" db="EMBL/GenBank/DDBJ databases">
        <title>Genome assemblies of two species of porcelain crab, Petrolisthes cinctipes and Petrolisthes manimaculis (Anomura: Porcellanidae).</title>
        <authorList>
            <person name="Angst P."/>
        </authorList>
    </citation>
    <scope>NUCLEOTIDE SEQUENCE</scope>
    <source>
        <strain evidence="1">PB745_01</strain>
        <tissue evidence="1">Gill</tissue>
    </source>
</reference>
<sequence>MFLHTSGNTTNYTTARHVFPPPSHTPSSLCMEMLSFHSCTNFMRTLAASQAYLTHHGYVVPVSKTLDTIAAITPITPATPQAWQDTHHYQPVPGSRSLEPLTKVLDALAEAVSKWEKLENSEVVGVRQRGVL</sequence>
<accession>A0AAE1GFV2</accession>
<dbReference type="Proteomes" id="UP001286313">
    <property type="component" value="Unassembled WGS sequence"/>
</dbReference>
<name>A0AAE1GFV2_PETCI</name>
<proteinExistence type="predicted"/>
<dbReference type="EMBL" id="JAWQEG010000259">
    <property type="protein sequence ID" value="KAK3892438.1"/>
    <property type="molecule type" value="Genomic_DNA"/>
</dbReference>
<evidence type="ECO:0000313" key="1">
    <source>
        <dbReference type="EMBL" id="KAK3892438.1"/>
    </source>
</evidence>
<evidence type="ECO:0000313" key="2">
    <source>
        <dbReference type="Proteomes" id="UP001286313"/>
    </source>
</evidence>
<protein>
    <submittedName>
        <fullName evidence="1">Uncharacterized protein</fullName>
    </submittedName>
</protein>
<gene>
    <name evidence="1" type="ORF">Pcinc_003671</name>
</gene>